<protein>
    <submittedName>
        <fullName evidence="1">Uncharacterized protein</fullName>
    </submittedName>
</protein>
<comment type="caution">
    <text evidence="1">The sequence shown here is derived from an EMBL/GenBank/DDBJ whole genome shotgun (WGS) entry which is preliminary data.</text>
</comment>
<name>A0ABN1U9Q2_9ACTN</name>
<evidence type="ECO:0000313" key="2">
    <source>
        <dbReference type="Proteomes" id="UP001499979"/>
    </source>
</evidence>
<gene>
    <name evidence="1" type="ORF">GCM10009606_03280</name>
</gene>
<dbReference type="RefSeq" id="WP_343905056.1">
    <property type="nucleotide sequence ID" value="NZ_BAAAJE010000001.1"/>
</dbReference>
<dbReference type="EMBL" id="BAAAJE010000001">
    <property type="protein sequence ID" value="GAA1126967.1"/>
    <property type="molecule type" value="Genomic_DNA"/>
</dbReference>
<accession>A0ABN1U9Q2</accession>
<organism evidence="1 2">
    <name type="scientific">Nocardioides aquiterrae</name>
    <dbReference type="NCBI Taxonomy" id="203799"/>
    <lineage>
        <taxon>Bacteria</taxon>
        <taxon>Bacillati</taxon>
        <taxon>Actinomycetota</taxon>
        <taxon>Actinomycetes</taxon>
        <taxon>Propionibacteriales</taxon>
        <taxon>Nocardioidaceae</taxon>
        <taxon>Nocardioides</taxon>
    </lineage>
</organism>
<proteinExistence type="predicted"/>
<sequence>MEYGNLALEAEANRHQLAERVARAATPRILATARRHLLAQRLRRFADRIDS</sequence>
<keyword evidence="2" id="KW-1185">Reference proteome</keyword>
<dbReference type="Proteomes" id="UP001499979">
    <property type="component" value="Unassembled WGS sequence"/>
</dbReference>
<evidence type="ECO:0000313" key="1">
    <source>
        <dbReference type="EMBL" id="GAA1126967.1"/>
    </source>
</evidence>
<reference evidence="1 2" key="1">
    <citation type="journal article" date="2019" name="Int. J. Syst. Evol. Microbiol.">
        <title>The Global Catalogue of Microorganisms (GCM) 10K type strain sequencing project: providing services to taxonomists for standard genome sequencing and annotation.</title>
        <authorList>
            <consortium name="The Broad Institute Genomics Platform"/>
            <consortium name="The Broad Institute Genome Sequencing Center for Infectious Disease"/>
            <person name="Wu L."/>
            <person name="Ma J."/>
        </authorList>
    </citation>
    <scope>NUCLEOTIDE SEQUENCE [LARGE SCALE GENOMIC DNA]</scope>
    <source>
        <strain evidence="1 2">JCM 11813</strain>
    </source>
</reference>